<feature type="domain" description="GGDEF" evidence="1">
    <location>
        <begin position="338"/>
        <end position="472"/>
    </location>
</feature>
<dbReference type="InterPro" id="IPR000160">
    <property type="entry name" value="GGDEF_dom"/>
</dbReference>
<dbReference type="Gene3D" id="1.25.40.10">
    <property type="entry name" value="Tetratricopeptide repeat domain"/>
    <property type="match status" value="2"/>
</dbReference>
<keyword evidence="3" id="KW-1185">Reference proteome</keyword>
<dbReference type="SUPFAM" id="SSF48452">
    <property type="entry name" value="TPR-like"/>
    <property type="match status" value="1"/>
</dbReference>
<dbReference type="PROSITE" id="PS50887">
    <property type="entry name" value="GGDEF"/>
    <property type="match status" value="1"/>
</dbReference>
<dbReference type="OrthoDB" id="9759607at2"/>
<reference evidence="2 3" key="1">
    <citation type="submission" date="2018-08" db="EMBL/GenBank/DDBJ databases">
        <title>Lysinibacillus sp. YLB-03 draft genome sequence.</title>
        <authorList>
            <person name="Yu L."/>
        </authorList>
    </citation>
    <scope>NUCLEOTIDE SEQUENCE [LARGE SCALE GENOMIC DNA]</scope>
    <source>
        <strain evidence="2 3">YLB-03</strain>
    </source>
</reference>
<dbReference type="AlphaFoldDB" id="A0A396S6W3"/>
<comment type="caution">
    <text evidence="2">The sequence shown here is derived from an EMBL/GenBank/DDBJ whole genome shotgun (WGS) entry which is preliminary data.</text>
</comment>
<dbReference type="PANTHER" id="PTHR45138:SF9">
    <property type="entry name" value="DIGUANYLATE CYCLASE DGCM-RELATED"/>
    <property type="match status" value="1"/>
</dbReference>
<dbReference type="Gene3D" id="3.30.70.270">
    <property type="match status" value="1"/>
</dbReference>
<evidence type="ECO:0000259" key="1">
    <source>
        <dbReference type="PROSITE" id="PS50887"/>
    </source>
</evidence>
<dbReference type="Pfam" id="PF00990">
    <property type="entry name" value="GGDEF"/>
    <property type="match status" value="1"/>
</dbReference>
<sequence>MQELKELNITMNALFNKERYEEFLNLFEPTVNLALQKRNYNILIDLYLTRSKIYYYQGDLQSCIGDLKKIAEWISEFGQDHQKISYFNIYATVYGELDIRDKYLEFLIKAKDLATELDDHDSLCKIYNNLGDYYLDENHPQKAVSYLLKGFELYQHHYKYQEEELHSIMLPLRLNLSKAYTVLGEFQKAEELFDSLFSTIEGVKMMKTPIYVFQYKGLWYKAQKRYAEACDMLEIAKGYAAKNNDLILLEEVNRTLVEIMSEQNDKDRLIEVQKDYIDILLKIKEINLNQNLMQIEMTHNRKQYESISTKDPLTNSYNRRYFEKNLKNWLIEAKKTSQLIGLIVFDVDYFKQVNDRYGHLVGDDVLKLIAQKADEYLSLYPSIFARFGGDEFVAVVKVSEREELVEIVDCLYELISSTTLEIHSENIRIHISLGVSSNEHGLITDHKKLFKLADDALYEAKRNGRNRYTVKL</sequence>
<dbReference type="PANTHER" id="PTHR45138">
    <property type="entry name" value="REGULATORY COMPONENTS OF SENSORY TRANSDUCTION SYSTEM"/>
    <property type="match status" value="1"/>
</dbReference>
<dbReference type="GO" id="GO:0052621">
    <property type="term" value="F:diguanylate cyclase activity"/>
    <property type="evidence" value="ECO:0007669"/>
    <property type="project" value="TreeGrafter"/>
</dbReference>
<evidence type="ECO:0000313" key="3">
    <source>
        <dbReference type="Proteomes" id="UP000265692"/>
    </source>
</evidence>
<dbReference type="InterPro" id="IPR050469">
    <property type="entry name" value="Diguanylate_Cyclase"/>
</dbReference>
<dbReference type="SUPFAM" id="SSF55073">
    <property type="entry name" value="Nucleotide cyclase"/>
    <property type="match status" value="1"/>
</dbReference>
<name>A0A396S6W3_9BACL</name>
<evidence type="ECO:0000313" key="2">
    <source>
        <dbReference type="EMBL" id="RHW36601.1"/>
    </source>
</evidence>
<dbReference type="Proteomes" id="UP000265692">
    <property type="component" value="Unassembled WGS sequence"/>
</dbReference>
<dbReference type="InterPro" id="IPR029787">
    <property type="entry name" value="Nucleotide_cyclase"/>
</dbReference>
<accession>A0A396S6W3</accession>
<dbReference type="NCBIfam" id="TIGR00254">
    <property type="entry name" value="GGDEF"/>
    <property type="match status" value="1"/>
</dbReference>
<dbReference type="FunFam" id="3.30.70.270:FF:000001">
    <property type="entry name" value="Diguanylate cyclase domain protein"/>
    <property type="match status" value="1"/>
</dbReference>
<gene>
    <name evidence="2" type="ORF">D1B33_09345</name>
</gene>
<dbReference type="CDD" id="cd01949">
    <property type="entry name" value="GGDEF"/>
    <property type="match status" value="1"/>
</dbReference>
<protein>
    <submittedName>
        <fullName evidence="2">Diguanylate cyclase</fullName>
    </submittedName>
</protein>
<organism evidence="2 3">
    <name type="scientific">Ureibacillus yapensis</name>
    <dbReference type="NCBI Taxonomy" id="2304605"/>
    <lineage>
        <taxon>Bacteria</taxon>
        <taxon>Bacillati</taxon>
        <taxon>Bacillota</taxon>
        <taxon>Bacilli</taxon>
        <taxon>Bacillales</taxon>
        <taxon>Caryophanaceae</taxon>
        <taxon>Ureibacillus</taxon>
    </lineage>
</organism>
<dbReference type="RefSeq" id="WP_118876124.1">
    <property type="nucleotide sequence ID" value="NZ_QWEI01000004.1"/>
</dbReference>
<dbReference type="InterPro" id="IPR011990">
    <property type="entry name" value="TPR-like_helical_dom_sf"/>
</dbReference>
<dbReference type="SMART" id="SM00267">
    <property type="entry name" value="GGDEF"/>
    <property type="match status" value="1"/>
</dbReference>
<dbReference type="EMBL" id="QWEI01000004">
    <property type="protein sequence ID" value="RHW36601.1"/>
    <property type="molecule type" value="Genomic_DNA"/>
</dbReference>
<proteinExistence type="predicted"/>
<dbReference type="InterPro" id="IPR043128">
    <property type="entry name" value="Rev_trsase/Diguanyl_cyclase"/>
</dbReference>